<accession>A0A6M3LMH8</accession>
<gene>
    <name evidence="1" type="ORF">MM415B04917_0012</name>
</gene>
<reference evidence="1" key="1">
    <citation type="submission" date="2020-03" db="EMBL/GenBank/DDBJ databases">
        <title>The deep terrestrial virosphere.</title>
        <authorList>
            <person name="Holmfeldt K."/>
            <person name="Nilsson E."/>
            <person name="Simone D."/>
            <person name="Lopez-Fernandez M."/>
            <person name="Wu X."/>
            <person name="de Brujin I."/>
            <person name="Lundin D."/>
            <person name="Andersson A."/>
            <person name="Bertilsson S."/>
            <person name="Dopson M."/>
        </authorList>
    </citation>
    <scope>NUCLEOTIDE SEQUENCE</scope>
    <source>
        <strain evidence="1">MM415B04917</strain>
    </source>
</reference>
<dbReference type="EMBL" id="MT143374">
    <property type="protein sequence ID" value="QJA96150.1"/>
    <property type="molecule type" value="Genomic_DNA"/>
</dbReference>
<protein>
    <submittedName>
        <fullName evidence="1">Uncharacterized protein</fullName>
    </submittedName>
</protein>
<proteinExistence type="predicted"/>
<organism evidence="1">
    <name type="scientific">viral metagenome</name>
    <dbReference type="NCBI Taxonomy" id="1070528"/>
    <lineage>
        <taxon>unclassified sequences</taxon>
        <taxon>metagenomes</taxon>
        <taxon>organismal metagenomes</taxon>
    </lineage>
</organism>
<sequence>MSRMEKWETDDYHVKTLLSSSGKRFEQKLAKTLVTSTRYKPSTVATITQYLIQSGELPRSISDVIKLSLECFAEMIVASNPKHLFSDETSAIQYLQIHRLINKGTSGVNLNRVHNNLSMESLCETQNETVVSQSDVNEAMRILNEKLQATPHFDHSIVSPNNKADVSDRVEATHSNQIQQAQVQQVQQVSVDLSSHLVLKADGSTFKVKQDRSKTGRKSVCIVCSKCKRNPSYVLLDFEPNEGQPVLADCCKNCEGVTPHFIVSSISAKNGFEPPTAPTAVPPDEMKRILQAKPEIVD</sequence>
<name>A0A6M3LMH8_9ZZZZ</name>
<evidence type="ECO:0000313" key="1">
    <source>
        <dbReference type="EMBL" id="QJA96150.1"/>
    </source>
</evidence>
<dbReference type="AlphaFoldDB" id="A0A6M3LMH8"/>